<evidence type="ECO:0000313" key="2">
    <source>
        <dbReference type="Proteomes" id="UP000324222"/>
    </source>
</evidence>
<evidence type="ECO:0000313" key="1">
    <source>
        <dbReference type="EMBL" id="MPC62199.1"/>
    </source>
</evidence>
<accession>A0A5B7GXC8</accession>
<organism evidence="1 2">
    <name type="scientific">Portunus trituberculatus</name>
    <name type="common">Swimming crab</name>
    <name type="synonym">Neptunus trituberculatus</name>
    <dbReference type="NCBI Taxonomy" id="210409"/>
    <lineage>
        <taxon>Eukaryota</taxon>
        <taxon>Metazoa</taxon>
        <taxon>Ecdysozoa</taxon>
        <taxon>Arthropoda</taxon>
        <taxon>Crustacea</taxon>
        <taxon>Multicrustacea</taxon>
        <taxon>Malacostraca</taxon>
        <taxon>Eumalacostraca</taxon>
        <taxon>Eucarida</taxon>
        <taxon>Decapoda</taxon>
        <taxon>Pleocyemata</taxon>
        <taxon>Brachyura</taxon>
        <taxon>Eubrachyura</taxon>
        <taxon>Portunoidea</taxon>
        <taxon>Portunidae</taxon>
        <taxon>Portuninae</taxon>
        <taxon>Portunus</taxon>
    </lineage>
</organism>
<keyword evidence="2" id="KW-1185">Reference proteome</keyword>
<gene>
    <name evidence="1" type="ORF">E2C01_056282</name>
</gene>
<protein>
    <submittedName>
        <fullName evidence="1">Uncharacterized protein</fullName>
    </submittedName>
</protein>
<sequence>MNESDTLLLHVCHGYRLSGYVSYTNLPELGTSVPRSAPPLLRKCGPPNNVRKQQEQKGDILSPYLRTRDKRGKAIF</sequence>
<dbReference type="EMBL" id="VSRR010019412">
    <property type="protein sequence ID" value="MPC62199.1"/>
    <property type="molecule type" value="Genomic_DNA"/>
</dbReference>
<reference evidence="1 2" key="1">
    <citation type="submission" date="2019-05" db="EMBL/GenBank/DDBJ databases">
        <title>Another draft genome of Portunus trituberculatus and its Hox gene families provides insights of decapod evolution.</title>
        <authorList>
            <person name="Jeong J.-H."/>
            <person name="Song I."/>
            <person name="Kim S."/>
            <person name="Choi T."/>
            <person name="Kim D."/>
            <person name="Ryu S."/>
            <person name="Kim W."/>
        </authorList>
    </citation>
    <scope>NUCLEOTIDE SEQUENCE [LARGE SCALE GENOMIC DNA]</scope>
    <source>
        <tissue evidence="1">Muscle</tissue>
    </source>
</reference>
<name>A0A5B7GXC8_PORTR</name>
<dbReference type="Proteomes" id="UP000324222">
    <property type="component" value="Unassembled WGS sequence"/>
</dbReference>
<proteinExistence type="predicted"/>
<comment type="caution">
    <text evidence="1">The sequence shown here is derived from an EMBL/GenBank/DDBJ whole genome shotgun (WGS) entry which is preliminary data.</text>
</comment>
<dbReference type="AlphaFoldDB" id="A0A5B7GXC8"/>